<sequence length="21" mass="2471">MLLLILINEQEIKTLQDLCLN</sequence>
<proteinExistence type="predicted"/>
<name>A0A0E9XLT7_ANGAN</name>
<protein>
    <submittedName>
        <fullName evidence="1">Uncharacterized protein</fullName>
    </submittedName>
</protein>
<reference evidence="1" key="1">
    <citation type="submission" date="2014-11" db="EMBL/GenBank/DDBJ databases">
        <authorList>
            <person name="Amaro Gonzalez C."/>
        </authorList>
    </citation>
    <scope>NUCLEOTIDE SEQUENCE</scope>
</reference>
<evidence type="ECO:0000313" key="1">
    <source>
        <dbReference type="EMBL" id="JAI02669.1"/>
    </source>
</evidence>
<accession>A0A0E9XLT7</accession>
<organism evidence="1">
    <name type="scientific">Anguilla anguilla</name>
    <name type="common">European freshwater eel</name>
    <name type="synonym">Muraena anguilla</name>
    <dbReference type="NCBI Taxonomy" id="7936"/>
    <lineage>
        <taxon>Eukaryota</taxon>
        <taxon>Metazoa</taxon>
        <taxon>Chordata</taxon>
        <taxon>Craniata</taxon>
        <taxon>Vertebrata</taxon>
        <taxon>Euteleostomi</taxon>
        <taxon>Actinopterygii</taxon>
        <taxon>Neopterygii</taxon>
        <taxon>Teleostei</taxon>
        <taxon>Anguilliformes</taxon>
        <taxon>Anguillidae</taxon>
        <taxon>Anguilla</taxon>
    </lineage>
</organism>
<dbReference type="EMBL" id="GBXM01005909">
    <property type="protein sequence ID" value="JAI02669.1"/>
    <property type="molecule type" value="Transcribed_RNA"/>
</dbReference>
<reference evidence="1" key="2">
    <citation type="journal article" date="2015" name="Fish Shellfish Immunol.">
        <title>Early steps in the European eel (Anguilla anguilla)-Vibrio vulnificus interaction in the gills: Role of the RtxA13 toxin.</title>
        <authorList>
            <person name="Callol A."/>
            <person name="Pajuelo D."/>
            <person name="Ebbesson L."/>
            <person name="Teles M."/>
            <person name="MacKenzie S."/>
            <person name="Amaro C."/>
        </authorList>
    </citation>
    <scope>NUCLEOTIDE SEQUENCE</scope>
</reference>
<dbReference type="AlphaFoldDB" id="A0A0E9XLT7"/>